<dbReference type="Proteomes" id="UP000013523">
    <property type="component" value="Chromosome"/>
</dbReference>
<evidence type="ECO:0000313" key="2">
    <source>
        <dbReference type="Proteomes" id="UP000013523"/>
    </source>
</evidence>
<evidence type="ECO:0000313" key="1">
    <source>
        <dbReference type="EMBL" id="AGK96505.1"/>
    </source>
</evidence>
<dbReference type="RefSeq" id="WP_015614825.1">
    <property type="nucleotide sequence ID" value="NC_021182.1"/>
</dbReference>
<dbReference type="KEGG" id="cpas:Clopa_1572"/>
<protein>
    <submittedName>
        <fullName evidence="1">Uncharacterized protein</fullName>
    </submittedName>
</protein>
<dbReference type="EMBL" id="CP003261">
    <property type="protein sequence ID" value="AGK96505.1"/>
    <property type="molecule type" value="Genomic_DNA"/>
</dbReference>
<keyword evidence="2" id="KW-1185">Reference proteome</keyword>
<name>R4KA65_CLOPA</name>
<dbReference type="AlphaFoldDB" id="R4KA65"/>
<reference evidence="1 2" key="1">
    <citation type="submission" date="2012-01" db="EMBL/GenBank/DDBJ databases">
        <title>Complete sequence of chromosome of Clostridium pasteurianum BC1.</title>
        <authorList>
            <consortium name="US DOE Joint Genome Institute"/>
            <person name="Lucas S."/>
            <person name="Han J."/>
            <person name="Lapidus A."/>
            <person name="Cheng J.-F."/>
            <person name="Goodwin L."/>
            <person name="Pitluck S."/>
            <person name="Peters L."/>
            <person name="Mikhailova N."/>
            <person name="Teshima H."/>
            <person name="Detter J.C."/>
            <person name="Han C."/>
            <person name="Tapia R."/>
            <person name="Land M."/>
            <person name="Hauser L."/>
            <person name="Kyrpides N."/>
            <person name="Ivanova N."/>
            <person name="Pagani I."/>
            <person name="Dunn J."/>
            <person name="Taghavi S."/>
            <person name="Francis A."/>
            <person name="van der Lelie D."/>
            <person name="Woyke T."/>
        </authorList>
    </citation>
    <scope>NUCLEOTIDE SEQUENCE [LARGE SCALE GENOMIC DNA]</scope>
    <source>
        <strain evidence="1 2">BC1</strain>
    </source>
</reference>
<accession>R4KA65</accession>
<sequence>MDINDERLYKSIPVESYKIATICDILIKKNICTIEEFNAVADKIIENTEHTDGTLEMDINHIKEKTHLG</sequence>
<dbReference type="HOGENOM" id="CLU_2768540_0_0_9"/>
<organism evidence="1 2">
    <name type="scientific">Clostridium pasteurianum BC1</name>
    <dbReference type="NCBI Taxonomy" id="86416"/>
    <lineage>
        <taxon>Bacteria</taxon>
        <taxon>Bacillati</taxon>
        <taxon>Bacillota</taxon>
        <taxon>Clostridia</taxon>
        <taxon>Eubacteriales</taxon>
        <taxon>Clostridiaceae</taxon>
        <taxon>Clostridium</taxon>
    </lineage>
</organism>
<proteinExistence type="predicted"/>
<gene>
    <name evidence="1" type="ORF">Clopa_1572</name>
</gene>
<dbReference type="PATRIC" id="fig|86416.3.peg.1548"/>